<reference evidence="2 3" key="1">
    <citation type="submission" date="2007-03" db="EMBL/GenBank/DDBJ databases">
        <title>Complete sequence of plasmid pBVIE01 of Burkholderia vietnamiensis G4.</title>
        <authorList>
            <consortium name="US DOE Joint Genome Institute"/>
            <person name="Copeland A."/>
            <person name="Lucas S."/>
            <person name="Lapidus A."/>
            <person name="Barry K."/>
            <person name="Detter J.C."/>
            <person name="Glavina del Rio T."/>
            <person name="Hammon N."/>
            <person name="Israni S."/>
            <person name="Dalin E."/>
            <person name="Tice H."/>
            <person name="Pitluck S."/>
            <person name="Chain P."/>
            <person name="Malfatti S."/>
            <person name="Shin M."/>
            <person name="Vergez L."/>
            <person name="Schmutz J."/>
            <person name="Larimer F."/>
            <person name="Land M."/>
            <person name="Hauser L."/>
            <person name="Kyrpides N."/>
            <person name="Tiedje J."/>
            <person name="Richardson P."/>
        </authorList>
    </citation>
    <scope>NUCLEOTIDE SEQUENCE [LARGE SCALE GENOMIC DNA]</scope>
    <source>
        <strain evidence="3">G4 / LMG 22486</strain>
        <plasmid evidence="2 3">pBVIE01</plasmid>
    </source>
</reference>
<dbReference type="Proteomes" id="UP000002287">
    <property type="component" value="Plasmid pBVIE01"/>
</dbReference>
<keyword evidence="2" id="KW-0614">Plasmid</keyword>
<name>A4JTK8_BURVG</name>
<dbReference type="EMBL" id="CP000617">
    <property type="protein sequence ID" value="ABO59611.1"/>
    <property type="molecule type" value="Genomic_DNA"/>
</dbReference>
<evidence type="ECO:0000256" key="1">
    <source>
        <dbReference type="SAM" id="MobiDB-lite"/>
    </source>
</evidence>
<feature type="compositionally biased region" description="Low complexity" evidence="1">
    <location>
        <begin position="296"/>
        <end position="308"/>
    </location>
</feature>
<dbReference type="HOGENOM" id="CLU_833691_0_0_4"/>
<dbReference type="AlphaFoldDB" id="A4JTK8"/>
<sequence length="327" mass="36413">MLPMDAKKNADSYSYPNGMLNSGYIGGVLRKPGDGMCYIQQTRSENHMLPIEFDPKKTPLPRNLQEGDLVFAICHAFGDKEGDQRVVRLRSISFEQPNTMHMDKRYAEDLLRKWGTLVHEAAKDSGVPSSIKRLEEQFGRPEDTQKRLDAIDWRVMGLNRNATNNVRVAGFIQAKSLERNRVGPEGKPLNDRLVVLLRQTKDADKCLSIRWYGKNLQPLADKLQRGFAVSVSAEFRLDVKAIGAPDPETNIAPVSIIPFLQAKDFPAPVPPGSEFIKVIPAWAVELFEREARPVREAAATATSAETPAGGDVDRTALFASAFNQPEQ</sequence>
<organism evidence="2 3">
    <name type="scientific">Burkholderia vietnamiensis (strain G4 / LMG 22486)</name>
    <name type="common">Burkholderia cepacia (strain R1808)</name>
    <dbReference type="NCBI Taxonomy" id="269482"/>
    <lineage>
        <taxon>Bacteria</taxon>
        <taxon>Pseudomonadati</taxon>
        <taxon>Pseudomonadota</taxon>
        <taxon>Betaproteobacteria</taxon>
        <taxon>Burkholderiales</taxon>
        <taxon>Burkholderiaceae</taxon>
        <taxon>Burkholderia</taxon>
        <taxon>Burkholderia cepacia complex</taxon>
    </lineage>
</organism>
<evidence type="ECO:0000313" key="3">
    <source>
        <dbReference type="Proteomes" id="UP000002287"/>
    </source>
</evidence>
<proteinExistence type="predicted"/>
<dbReference type="KEGG" id="bvi:Bcep1808_6723"/>
<evidence type="ECO:0000313" key="2">
    <source>
        <dbReference type="EMBL" id="ABO59611.1"/>
    </source>
</evidence>
<accession>A4JTK8</accession>
<protein>
    <submittedName>
        <fullName evidence="2">Uncharacterized protein</fullName>
    </submittedName>
</protein>
<geneLocation type="plasmid" evidence="2 3">
    <name>pBVIE01</name>
</geneLocation>
<gene>
    <name evidence="2" type="ordered locus">Bcep1808_6723</name>
</gene>
<feature type="region of interest" description="Disordered" evidence="1">
    <location>
        <begin position="295"/>
        <end position="327"/>
    </location>
</feature>